<feature type="transmembrane region" description="Helical" evidence="6">
    <location>
        <begin position="12"/>
        <end position="33"/>
    </location>
</feature>
<gene>
    <name evidence="7" type="ORF">QW060_15750</name>
</gene>
<feature type="transmembrane region" description="Helical" evidence="6">
    <location>
        <begin position="167"/>
        <end position="187"/>
    </location>
</feature>
<comment type="subcellular location">
    <subcellularLocation>
        <location evidence="1">Cell membrane</location>
        <topology evidence="1">Multi-pass membrane protein</topology>
    </subcellularLocation>
</comment>
<feature type="transmembrane region" description="Helical" evidence="6">
    <location>
        <begin position="377"/>
        <end position="395"/>
    </location>
</feature>
<evidence type="ECO:0000313" key="8">
    <source>
        <dbReference type="Proteomes" id="UP001242368"/>
    </source>
</evidence>
<evidence type="ECO:0000256" key="4">
    <source>
        <dbReference type="ARBA" id="ARBA00022989"/>
    </source>
</evidence>
<dbReference type="InterPro" id="IPR002797">
    <property type="entry name" value="Polysacc_synth"/>
</dbReference>
<protein>
    <submittedName>
        <fullName evidence="7">Oligosaccharide flippase family protein</fullName>
    </submittedName>
</protein>
<evidence type="ECO:0000256" key="6">
    <source>
        <dbReference type="SAM" id="Phobius"/>
    </source>
</evidence>
<evidence type="ECO:0000256" key="1">
    <source>
        <dbReference type="ARBA" id="ARBA00004651"/>
    </source>
</evidence>
<dbReference type="Proteomes" id="UP001242368">
    <property type="component" value="Unassembled WGS sequence"/>
</dbReference>
<keyword evidence="8" id="KW-1185">Reference proteome</keyword>
<keyword evidence="3 6" id="KW-0812">Transmembrane</keyword>
<keyword evidence="2" id="KW-1003">Cell membrane</keyword>
<keyword evidence="5 6" id="KW-0472">Membrane</keyword>
<feature type="transmembrane region" description="Helical" evidence="6">
    <location>
        <begin position="321"/>
        <end position="339"/>
    </location>
</feature>
<feature type="transmembrane region" description="Helical" evidence="6">
    <location>
        <begin position="88"/>
        <end position="108"/>
    </location>
</feature>
<sequence length="404" mass="46356">MSQTKHSLINFIVHGAGQIVNLLAPFIVMPYIIKVCGVENWGKIGVATSLFIVLCLLIEFGSNLIGVKEVSAYRSATNYLKKYIGTLYEYRMFSTIILLGICIFTFLILNVEAVFYFGLLSLVAQLFNPIWFFQGLEDFKTINKIIIISKVLYVVLVFILVRKTEDYVYVVGILGFANTLVYAYYYSKIPKVFSTSQKRLLSFVKKNQAIVISNFAITFYSNAPVFIISIFLGDFYTGIYKISDMIITVFRSYLGVFFNVSYPRYCYLLQEKWSEGIRYIRKITGFNILFLGFVTTLLFLLYIVGIDYFNIETSLKEGLSLSKYLCFLPIIIALNIPYYQTLLYFHKTKTLVNFSLFGAMAMFVLGTLLTWKFHLEGTIVSIYIVEMFITLAMFTKGKPLLNAK</sequence>
<proteinExistence type="predicted"/>
<name>A0ABT8CX30_9FLAO</name>
<feature type="transmembrane region" description="Helical" evidence="6">
    <location>
        <begin position="351"/>
        <end position="371"/>
    </location>
</feature>
<organism evidence="7 8">
    <name type="scientific">Paenimyroides ceti</name>
    <dbReference type="NCBI Taxonomy" id="395087"/>
    <lineage>
        <taxon>Bacteria</taxon>
        <taxon>Pseudomonadati</taxon>
        <taxon>Bacteroidota</taxon>
        <taxon>Flavobacteriia</taxon>
        <taxon>Flavobacteriales</taxon>
        <taxon>Flavobacteriaceae</taxon>
        <taxon>Paenimyroides</taxon>
    </lineage>
</organism>
<evidence type="ECO:0000256" key="3">
    <source>
        <dbReference type="ARBA" id="ARBA00022692"/>
    </source>
</evidence>
<reference evidence="8" key="1">
    <citation type="journal article" date="2019" name="Int. J. Syst. Evol. Microbiol.">
        <title>The Global Catalogue of Microorganisms (GCM) 10K type strain sequencing project: providing services to taxonomists for standard genome sequencing and annotation.</title>
        <authorList>
            <consortium name="The Broad Institute Genomics Platform"/>
            <consortium name="The Broad Institute Genome Sequencing Center for Infectious Disease"/>
            <person name="Wu L."/>
            <person name="Ma J."/>
        </authorList>
    </citation>
    <scope>NUCLEOTIDE SEQUENCE [LARGE SCALE GENOMIC DNA]</scope>
    <source>
        <strain evidence="8">CECT 7184</strain>
    </source>
</reference>
<feature type="transmembrane region" description="Helical" evidence="6">
    <location>
        <begin position="208"/>
        <end position="233"/>
    </location>
</feature>
<feature type="transmembrane region" description="Helical" evidence="6">
    <location>
        <begin position="45"/>
        <end position="67"/>
    </location>
</feature>
<keyword evidence="4 6" id="KW-1133">Transmembrane helix</keyword>
<accession>A0ABT8CX30</accession>
<feature type="transmembrane region" description="Helical" evidence="6">
    <location>
        <begin position="245"/>
        <end position="265"/>
    </location>
</feature>
<feature type="transmembrane region" description="Helical" evidence="6">
    <location>
        <begin position="286"/>
        <end position="309"/>
    </location>
</feature>
<dbReference type="Pfam" id="PF01943">
    <property type="entry name" value="Polysacc_synt"/>
    <property type="match status" value="1"/>
</dbReference>
<feature type="transmembrane region" description="Helical" evidence="6">
    <location>
        <begin position="145"/>
        <end position="161"/>
    </location>
</feature>
<dbReference type="EMBL" id="JAUFQU010000001">
    <property type="protein sequence ID" value="MDN3708556.1"/>
    <property type="molecule type" value="Genomic_DNA"/>
</dbReference>
<evidence type="ECO:0000313" key="7">
    <source>
        <dbReference type="EMBL" id="MDN3708556.1"/>
    </source>
</evidence>
<dbReference type="InterPro" id="IPR050833">
    <property type="entry name" value="Poly_Biosynth_Transport"/>
</dbReference>
<evidence type="ECO:0000256" key="5">
    <source>
        <dbReference type="ARBA" id="ARBA00023136"/>
    </source>
</evidence>
<dbReference type="PANTHER" id="PTHR30250:SF11">
    <property type="entry name" value="O-ANTIGEN TRANSPORTER-RELATED"/>
    <property type="match status" value="1"/>
</dbReference>
<dbReference type="PANTHER" id="PTHR30250">
    <property type="entry name" value="PST FAMILY PREDICTED COLANIC ACID TRANSPORTER"/>
    <property type="match status" value="1"/>
</dbReference>
<comment type="caution">
    <text evidence="7">The sequence shown here is derived from an EMBL/GenBank/DDBJ whole genome shotgun (WGS) entry which is preliminary data.</text>
</comment>
<dbReference type="RefSeq" id="WP_290364416.1">
    <property type="nucleotide sequence ID" value="NZ_JAUFQU010000001.1"/>
</dbReference>
<evidence type="ECO:0000256" key="2">
    <source>
        <dbReference type="ARBA" id="ARBA00022475"/>
    </source>
</evidence>
<feature type="transmembrane region" description="Helical" evidence="6">
    <location>
        <begin position="114"/>
        <end position="133"/>
    </location>
</feature>